<feature type="compositionally biased region" description="Low complexity" evidence="1">
    <location>
        <begin position="87"/>
        <end position="98"/>
    </location>
</feature>
<dbReference type="EMBL" id="BPQB01000035">
    <property type="protein sequence ID" value="GJE93772.1"/>
    <property type="molecule type" value="Genomic_DNA"/>
</dbReference>
<feature type="compositionally biased region" description="Basic and acidic residues" evidence="1">
    <location>
        <begin position="30"/>
        <end position="44"/>
    </location>
</feature>
<gene>
    <name evidence="2" type="ORF">PsYK624_099330</name>
</gene>
<dbReference type="Proteomes" id="UP000703269">
    <property type="component" value="Unassembled WGS sequence"/>
</dbReference>
<accession>A0A9P3GDN6</accession>
<dbReference type="AlphaFoldDB" id="A0A9P3GDN6"/>
<evidence type="ECO:0000313" key="2">
    <source>
        <dbReference type="EMBL" id="GJE93772.1"/>
    </source>
</evidence>
<comment type="caution">
    <text evidence="2">The sequence shown here is derived from an EMBL/GenBank/DDBJ whole genome shotgun (WGS) entry which is preliminary data.</text>
</comment>
<reference evidence="2 3" key="1">
    <citation type="submission" date="2021-08" db="EMBL/GenBank/DDBJ databases">
        <title>Draft Genome Sequence of Phanerochaete sordida strain YK-624.</title>
        <authorList>
            <person name="Mori T."/>
            <person name="Dohra H."/>
            <person name="Suzuki T."/>
            <person name="Kawagishi H."/>
            <person name="Hirai H."/>
        </authorList>
    </citation>
    <scope>NUCLEOTIDE SEQUENCE [LARGE SCALE GENOMIC DNA]</scope>
    <source>
        <strain evidence="2 3">YK-624</strain>
    </source>
</reference>
<feature type="compositionally biased region" description="Basic residues" evidence="1">
    <location>
        <begin position="51"/>
        <end position="64"/>
    </location>
</feature>
<keyword evidence="3" id="KW-1185">Reference proteome</keyword>
<proteinExistence type="predicted"/>
<organism evidence="2 3">
    <name type="scientific">Phanerochaete sordida</name>
    <dbReference type="NCBI Taxonomy" id="48140"/>
    <lineage>
        <taxon>Eukaryota</taxon>
        <taxon>Fungi</taxon>
        <taxon>Dikarya</taxon>
        <taxon>Basidiomycota</taxon>
        <taxon>Agaricomycotina</taxon>
        <taxon>Agaricomycetes</taxon>
        <taxon>Polyporales</taxon>
        <taxon>Phanerochaetaceae</taxon>
        <taxon>Phanerochaete</taxon>
    </lineage>
</organism>
<protein>
    <submittedName>
        <fullName evidence="2">Uncharacterized protein</fullName>
    </submittedName>
</protein>
<evidence type="ECO:0000313" key="3">
    <source>
        <dbReference type="Proteomes" id="UP000703269"/>
    </source>
</evidence>
<feature type="compositionally biased region" description="Pro residues" evidence="1">
    <location>
        <begin position="109"/>
        <end position="121"/>
    </location>
</feature>
<name>A0A9P3GDN6_9APHY</name>
<evidence type="ECO:0000256" key="1">
    <source>
        <dbReference type="SAM" id="MobiDB-lite"/>
    </source>
</evidence>
<feature type="region of interest" description="Disordered" evidence="1">
    <location>
        <begin position="27"/>
        <end position="160"/>
    </location>
</feature>
<sequence length="160" mass="17190">MLRVVANYNRAHEPAYHTISRFLRPSPVRGQRESLRTQAPREKLPPLAVLRRQRAPRSSTRRCRLALSGASGEALGNLSSPSRRRAAAAPSRIARPTPGSTLLSSFTPRPRPPTQTAPPAPSTDGSPASRAGRRMRIALRDAEKPANVCAGGKTSVADAT</sequence>